<dbReference type="EMBL" id="CP077062">
    <property type="protein sequence ID" value="QWZ09130.1"/>
    <property type="molecule type" value="Genomic_DNA"/>
</dbReference>
<evidence type="ECO:0000313" key="3">
    <source>
        <dbReference type="Proteomes" id="UP000683575"/>
    </source>
</evidence>
<sequence length="308" mass="33314">MLTDAARSWAEEVLGARVAHVAALSGGVASRMLLLTTVRGEEAVLRQLVEDPWRRHAEALLSRERDVQALLAGTGVPAPRTLALDATGERTGDPGLLMTRLPGAVDLRAAGPSRLTALAALLLAVHRVEPAPGSRPREYQSWAGEAKWHVPPWAEDPALYVEAFERLRSPAPSYAPVFLHRDFHPANVLWSGDRVSGLVDWVETSTGPADLDVAHCASHLAGLHGVQAARTFRRLYVDQGGVLAHDPDAAAYWQLLDLVAMLPDPLGREGGGTPETVERLWRDAGRPDLDVRTARSRREGLLRAVLGA</sequence>
<dbReference type="InterPro" id="IPR051678">
    <property type="entry name" value="AGP_Transferase"/>
</dbReference>
<organism evidence="2 3">
    <name type="scientific">Nocardioides panacis</name>
    <dbReference type="NCBI Taxonomy" id="2849501"/>
    <lineage>
        <taxon>Bacteria</taxon>
        <taxon>Bacillati</taxon>
        <taxon>Actinomycetota</taxon>
        <taxon>Actinomycetes</taxon>
        <taxon>Propionibacteriales</taxon>
        <taxon>Nocardioidaceae</taxon>
        <taxon>Nocardioides</taxon>
    </lineage>
</organism>
<gene>
    <name evidence="2" type="ORF">KRR39_04795</name>
</gene>
<evidence type="ECO:0000313" key="2">
    <source>
        <dbReference type="EMBL" id="QWZ09130.1"/>
    </source>
</evidence>
<keyword evidence="3" id="KW-1185">Reference proteome</keyword>
<evidence type="ECO:0000259" key="1">
    <source>
        <dbReference type="Pfam" id="PF01636"/>
    </source>
</evidence>
<feature type="domain" description="Aminoglycoside phosphotransferase" evidence="1">
    <location>
        <begin position="21"/>
        <end position="232"/>
    </location>
</feature>
<dbReference type="PANTHER" id="PTHR21310">
    <property type="entry name" value="AMINOGLYCOSIDE PHOSPHOTRANSFERASE-RELATED-RELATED"/>
    <property type="match status" value="1"/>
</dbReference>
<protein>
    <submittedName>
        <fullName evidence="2">Aminoglycoside phosphotransferase family protein</fullName>
    </submittedName>
</protein>
<dbReference type="AlphaFoldDB" id="A0A975T021"/>
<accession>A0A975T021</accession>
<dbReference type="RefSeq" id="WP_216940976.1">
    <property type="nucleotide sequence ID" value="NZ_CP077062.1"/>
</dbReference>
<reference evidence="2" key="1">
    <citation type="submission" date="2021-06" db="EMBL/GenBank/DDBJ databases">
        <title>Complete genome sequence of Nocardioides sp. G188.</title>
        <authorList>
            <person name="Im W.-T."/>
        </authorList>
    </citation>
    <scope>NUCLEOTIDE SEQUENCE</scope>
    <source>
        <strain evidence="2">G188</strain>
    </source>
</reference>
<dbReference type="Proteomes" id="UP000683575">
    <property type="component" value="Chromosome"/>
</dbReference>
<proteinExistence type="predicted"/>
<dbReference type="Pfam" id="PF01636">
    <property type="entry name" value="APH"/>
    <property type="match status" value="1"/>
</dbReference>
<dbReference type="KEGG" id="nps:KRR39_04795"/>
<name>A0A975T021_9ACTN</name>
<dbReference type="InterPro" id="IPR002575">
    <property type="entry name" value="Aminoglycoside_PTrfase"/>
</dbReference>